<dbReference type="Proteomes" id="UP000030418">
    <property type="component" value="Unassembled WGS sequence"/>
</dbReference>
<evidence type="ECO:0000259" key="11">
    <source>
        <dbReference type="Pfam" id="PF02541"/>
    </source>
</evidence>
<dbReference type="SUPFAM" id="SSF109604">
    <property type="entry name" value="HD-domain/PDEase-like"/>
    <property type="match status" value="1"/>
</dbReference>
<accession>A0A0A2XV39</accession>
<evidence type="ECO:0000256" key="8">
    <source>
        <dbReference type="ARBA" id="ARBA00022801"/>
    </source>
</evidence>
<organism evidence="13 14">
    <name type="scientific">Gallibacterium genomosp. 2</name>
    <dbReference type="NCBI Taxonomy" id="155517"/>
    <lineage>
        <taxon>Bacteria</taxon>
        <taxon>Pseudomonadati</taxon>
        <taxon>Pseudomonadota</taxon>
        <taxon>Gammaproteobacteria</taxon>
        <taxon>Pasteurellales</taxon>
        <taxon>Pasteurellaceae</taxon>
        <taxon>Gallibacterium</taxon>
    </lineage>
</organism>
<keyword evidence="14" id="KW-1185">Reference proteome</keyword>
<name>A0A0A2XV39_9PAST</name>
<dbReference type="FunFam" id="3.30.420.150:FF:000001">
    <property type="entry name" value="Guanosine-5'-triphosphate,3'-diphosphate pyrophosphatase"/>
    <property type="match status" value="1"/>
</dbReference>
<dbReference type="PANTHER" id="PTHR30005">
    <property type="entry name" value="EXOPOLYPHOSPHATASE"/>
    <property type="match status" value="1"/>
</dbReference>
<evidence type="ECO:0000313" key="13">
    <source>
        <dbReference type="EMBL" id="KGQ34295.1"/>
    </source>
</evidence>
<comment type="caution">
    <text evidence="13">The sequence shown here is derived from an EMBL/GenBank/DDBJ whole genome shotgun (WGS) entry which is preliminary data.</text>
</comment>
<evidence type="ECO:0000256" key="1">
    <source>
        <dbReference type="ARBA" id="ARBA00001946"/>
    </source>
</evidence>
<dbReference type="InterPro" id="IPR022371">
    <property type="entry name" value="Exopolyphosphatase"/>
</dbReference>
<dbReference type="GO" id="GO:0004309">
    <property type="term" value="F:exopolyphosphatase activity"/>
    <property type="evidence" value="ECO:0007669"/>
    <property type="project" value="UniProtKB-EC"/>
</dbReference>
<gene>
    <name evidence="13" type="ORF">P375_01650</name>
</gene>
<comment type="cofactor">
    <cofactor evidence="1">
        <name>Mg(2+)</name>
        <dbReference type="ChEBI" id="CHEBI:18420"/>
    </cofactor>
</comment>
<evidence type="ECO:0000259" key="12">
    <source>
        <dbReference type="Pfam" id="PF21447"/>
    </source>
</evidence>
<comment type="catalytic activity">
    <reaction evidence="10">
        <text>[phosphate](n) + H2O = [phosphate](n-1) + phosphate + H(+)</text>
        <dbReference type="Rhea" id="RHEA:21528"/>
        <dbReference type="Rhea" id="RHEA-COMP:9859"/>
        <dbReference type="Rhea" id="RHEA-COMP:14279"/>
        <dbReference type="ChEBI" id="CHEBI:15377"/>
        <dbReference type="ChEBI" id="CHEBI:15378"/>
        <dbReference type="ChEBI" id="CHEBI:16838"/>
        <dbReference type="ChEBI" id="CHEBI:43474"/>
        <dbReference type="EC" id="3.6.1.11"/>
    </reaction>
</comment>
<dbReference type="Gene3D" id="3.30.420.150">
    <property type="entry name" value="Exopolyphosphatase. Domain 2"/>
    <property type="match status" value="1"/>
</dbReference>
<dbReference type="AlphaFoldDB" id="A0A0A2XV39"/>
<keyword evidence="7" id="KW-1003">Cell membrane</keyword>
<dbReference type="FunFam" id="3.30.420.40:FF:000023">
    <property type="entry name" value="Guanosine-5'-triphosphate,3'-diphosphate pyrophosphatase"/>
    <property type="match status" value="1"/>
</dbReference>
<dbReference type="RefSeq" id="WP_039133584.1">
    <property type="nucleotide sequence ID" value="NZ_JPXY01000007.1"/>
</dbReference>
<comment type="subcellular location">
    <subcellularLocation>
        <location evidence="2">Cell membrane</location>
        <topology evidence="2">Peripheral membrane protein</topology>
    </subcellularLocation>
</comment>
<evidence type="ECO:0000256" key="2">
    <source>
        <dbReference type="ARBA" id="ARBA00004202"/>
    </source>
</evidence>
<reference evidence="13 14" key="1">
    <citation type="submission" date="2014-08" db="EMBL/GenBank/DDBJ databases">
        <title>Chaperone-usher fimbriae in a diverse selection of Gallibacterium genomes.</title>
        <authorList>
            <person name="Kudirkiene E."/>
            <person name="Bager R.J."/>
            <person name="Johnson T.J."/>
            <person name="Bojesen A.M."/>
        </authorList>
    </citation>
    <scope>NUCLEOTIDE SEQUENCE [LARGE SCALE GENOMIC DNA]</scope>
    <source>
        <strain evidence="13 14">CCM5976</strain>
    </source>
</reference>
<dbReference type="Pfam" id="PF21447">
    <property type="entry name" value="Ppx-GppA_III"/>
    <property type="match status" value="1"/>
</dbReference>
<feature type="domain" description="Ppx/GppA phosphatase C-terminal" evidence="12">
    <location>
        <begin position="305"/>
        <end position="481"/>
    </location>
</feature>
<dbReference type="EMBL" id="JPXY01000007">
    <property type="protein sequence ID" value="KGQ34295.1"/>
    <property type="molecule type" value="Genomic_DNA"/>
</dbReference>
<comment type="subunit">
    <text evidence="4">Homodimer.</text>
</comment>
<dbReference type="Pfam" id="PF02541">
    <property type="entry name" value="Ppx-GppA"/>
    <property type="match status" value="1"/>
</dbReference>
<dbReference type="InterPro" id="IPR048950">
    <property type="entry name" value="Ppx_GppA_C"/>
</dbReference>
<feature type="domain" description="Ppx/GppA phosphatase N-terminal" evidence="11">
    <location>
        <begin position="17"/>
        <end position="299"/>
    </location>
</feature>
<keyword evidence="8" id="KW-0378">Hydrolase</keyword>
<dbReference type="Gene3D" id="1.10.3210.10">
    <property type="entry name" value="Hypothetical protein af1432"/>
    <property type="match status" value="1"/>
</dbReference>
<evidence type="ECO:0000256" key="3">
    <source>
        <dbReference type="ARBA" id="ARBA00007125"/>
    </source>
</evidence>
<dbReference type="InterPro" id="IPR043129">
    <property type="entry name" value="ATPase_NBD"/>
</dbReference>
<dbReference type="EC" id="3.6.1.11" evidence="5"/>
<evidence type="ECO:0000313" key="14">
    <source>
        <dbReference type="Proteomes" id="UP000030418"/>
    </source>
</evidence>
<dbReference type="InterPro" id="IPR003695">
    <property type="entry name" value="Ppx_GppA_N"/>
</dbReference>
<keyword evidence="9" id="KW-0472">Membrane</keyword>
<dbReference type="PIRSF" id="PIRSF001267">
    <property type="entry name" value="Pyrophosphatase_GppA_Ppx"/>
    <property type="match status" value="1"/>
</dbReference>
<dbReference type="GO" id="GO:0006798">
    <property type="term" value="P:polyphosphate catabolic process"/>
    <property type="evidence" value="ECO:0007669"/>
    <property type="project" value="TreeGrafter"/>
</dbReference>
<dbReference type="Gene3D" id="3.30.420.40">
    <property type="match status" value="1"/>
</dbReference>
<dbReference type="PANTHER" id="PTHR30005:SF14">
    <property type="entry name" value="EXOPOLYPHOSPHATASE"/>
    <property type="match status" value="1"/>
</dbReference>
<dbReference type="SUPFAM" id="SSF53067">
    <property type="entry name" value="Actin-like ATPase domain"/>
    <property type="match status" value="2"/>
</dbReference>
<proteinExistence type="inferred from homology"/>
<evidence type="ECO:0000256" key="5">
    <source>
        <dbReference type="ARBA" id="ARBA00012451"/>
    </source>
</evidence>
<dbReference type="InterPro" id="IPR030673">
    <property type="entry name" value="PyroPPase_GppA_Ppx"/>
</dbReference>
<evidence type="ECO:0000256" key="9">
    <source>
        <dbReference type="ARBA" id="ARBA00023136"/>
    </source>
</evidence>
<dbReference type="NCBIfam" id="TIGR03706">
    <property type="entry name" value="exo_poly_only"/>
    <property type="match status" value="1"/>
</dbReference>
<dbReference type="GO" id="GO:0005886">
    <property type="term" value="C:plasma membrane"/>
    <property type="evidence" value="ECO:0007669"/>
    <property type="project" value="UniProtKB-SubCell"/>
</dbReference>
<sequence>MKEIAVVDLGSNSFHMIVARIVNGSIQILSRLKQKVQLAEGLDQNQILSQQAMDRGIACLALFSERLQGFPAENVQVIGTYTLRRALNSNQFLQQAARVFPYKINIISGQQEAKLIYAGVSHTQPEKGRKLVIDIGGGSTEMVIGDDFTPLIAESRHMGCVSFAKRFFKDGVISKQRFQQAKQCALEKIEDLAWEYRQLGWDSALGSSGTIKTVSEVLLALHFKDGLITLERLNDLIDRTLKVTHFTQLHLPGLHHNRIDVFVPGLAILVALFETFQIKSMRYSDGAVREGVMYNFEDKFRVSNIRERTVNSLNQQFNLDRQQAQRVSKTAQMLAKQFKLWKEPQYSDEMQQILYYGALTHEVGIVINHRYVQKHSAYILQNTELPGFDNEQQRLLAILARFHTGTFRIADVPDCYRYNNDDVLPLILLLRLAVIFNKARQATEPAEIGLQNKNAQQWQLTFPKHYLEHNPLLNSDLQQEQKFLAALGIIFNYQ</sequence>
<evidence type="ECO:0000256" key="7">
    <source>
        <dbReference type="ARBA" id="ARBA00022475"/>
    </source>
</evidence>
<protein>
    <recommendedName>
        <fullName evidence="6">Exopolyphosphatase</fullName>
        <ecNumber evidence="5">3.6.1.11</ecNumber>
    </recommendedName>
</protein>
<comment type="similarity">
    <text evidence="3">Belongs to the GppA/Ppx family.</text>
</comment>
<evidence type="ECO:0000256" key="4">
    <source>
        <dbReference type="ARBA" id="ARBA00011738"/>
    </source>
</evidence>
<evidence type="ECO:0000256" key="6">
    <source>
        <dbReference type="ARBA" id="ARBA00020416"/>
    </source>
</evidence>
<evidence type="ECO:0000256" key="10">
    <source>
        <dbReference type="ARBA" id="ARBA00047607"/>
    </source>
</evidence>
<dbReference type="InterPro" id="IPR050273">
    <property type="entry name" value="GppA/Ppx_hydrolase"/>
</dbReference>